<dbReference type="InterPro" id="IPR038142">
    <property type="entry name" value="Cytochrome_P460_sp"/>
</dbReference>
<proteinExistence type="predicted"/>
<accession>A0A3S0RFJ8</accession>
<keyword evidence="1" id="KW-0732">Signal</keyword>
<reference evidence="2 3" key="1">
    <citation type="submission" date="2018-12" db="EMBL/GenBank/DDBJ databases">
        <authorList>
            <person name="Yu L."/>
        </authorList>
    </citation>
    <scope>NUCLEOTIDE SEQUENCE [LARGE SCALE GENOMIC DNA]</scope>
    <source>
        <strain evidence="2 3">HAW-EB5</strain>
    </source>
</reference>
<dbReference type="Proteomes" id="UP000282060">
    <property type="component" value="Unassembled WGS sequence"/>
</dbReference>
<evidence type="ECO:0000313" key="2">
    <source>
        <dbReference type="EMBL" id="RTR27194.1"/>
    </source>
</evidence>
<gene>
    <name evidence="2" type="ORF">EKG39_20595</name>
</gene>
<organism evidence="2 3">
    <name type="scientific">Shewanella atlantica</name>
    <dbReference type="NCBI Taxonomy" id="271099"/>
    <lineage>
        <taxon>Bacteria</taxon>
        <taxon>Pseudomonadati</taxon>
        <taxon>Pseudomonadota</taxon>
        <taxon>Gammaproteobacteria</taxon>
        <taxon>Alteromonadales</taxon>
        <taxon>Shewanellaceae</taxon>
        <taxon>Shewanella</taxon>
    </lineage>
</organism>
<evidence type="ECO:0000313" key="3">
    <source>
        <dbReference type="Proteomes" id="UP000282060"/>
    </source>
</evidence>
<dbReference type="Gene3D" id="3.50.70.20">
    <property type="entry name" value="Cytochrome P460"/>
    <property type="match status" value="1"/>
</dbReference>
<sequence>MKAALMIGQGAMILFITLISSAASYAAATPESEPAVVNIDEASFSCIRDMTPVRHFYVDNLVGDLEGTLAAANSPEGAIYPTGSVVQLVPTEVMVKREPGTFPATSDWEFFELEVDGRGSKIAKRGFVDVVNRFDGNCFACHVPAKEKWDFICESGHGCEPIPIDHKMTGALQRSDPRCGEAELESGDTMALIKLKLMVSIGLTKKWLEDLF</sequence>
<evidence type="ECO:0008006" key="4">
    <source>
        <dbReference type="Google" id="ProtNLM"/>
    </source>
</evidence>
<comment type="caution">
    <text evidence="2">The sequence shown here is derived from an EMBL/GenBank/DDBJ whole genome shotgun (WGS) entry which is preliminary data.</text>
</comment>
<dbReference type="OrthoDB" id="7834092at2"/>
<feature type="signal peptide" evidence="1">
    <location>
        <begin position="1"/>
        <end position="22"/>
    </location>
</feature>
<evidence type="ECO:0000256" key="1">
    <source>
        <dbReference type="SAM" id="SignalP"/>
    </source>
</evidence>
<dbReference type="AlphaFoldDB" id="A0A3S0RFJ8"/>
<dbReference type="RefSeq" id="WP_126507890.1">
    <property type="nucleotide sequence ID" value="NZ_RXNV01000017.1"/>
</dbReference>
<name>A0A3S0RFJ8_9GAMM</name>
<keyword evidence="3" id="KW-1185">Reference proteome</keyword>
<protein>
    <recommendedName>
        <fullName evidence="4">Cytochrome P460 domain-containing protein</fullName>
    </recommendedName>
</protein>
<feature type="chain" id="PRO_5018783235" description="Cytochrome P460 domain-containing protein" evidence="1">
    <location>
        <begin position="23"/>
        <end position="212"/>
    </location>
</feature>
<dbReference type="EMBL" id="RXNV01000017">
    <property type="protein sequence ID" value="RTR27194.1"/>
    <property type="molecule type" value="Genomic_DNA"/>
</dbReference>